<protein>
    <submittedName>
        <fullName evidence="2">Uncharacterized protein</fullName>
    </submittedName>
</protein>
<organism evidence="2 3">
    <name type="scientific">Dreissena polymorpha</name>
    <name type="common">Zebra mussel</name>
    <name type="synonym">Mytilus polymorpha</name>
    <dbReference type="NCBI Taxonomy" id="45954"/>
    <lineage>
        <taxon>Eukaryota</taxon>
        <taxon>Metazoa</taxon>
        <taxon>Spiralia</taxon>
        <taxon>Lophotrochozoa</taxon>
        <taxon>Mollusca</taxon>
        <taxon>Bivalvia</taxon>
        <taxon>Autobranchia</taxon>
        <taxon>Heteroconchia</taxon>
        <taxon>Euheterodonta</taxon>
        <taxon>Imparidentia</taxon>
        <taxon>Neoheterodontei</taxon>
        <taxon>Myida</taxon>
        <taxon>Dreissenoidea</taxon>
        <taxon>Dreissenidae</taxon>
        <taxon>Dreissena</taxon>
    </lineage>
</organism>
<gene>
    <name evidence="2" type="ORF">DPMN_138587</name>
</gene>
<dbReference type="EMBL" id="JAIWYP010000006">
    <property type="protein sequence ID" value="KAH3810198.1"/>
    <property type="molecule type" value="Genomic_DNA"/>
</dbReference>
<comment type="caution">
    <text evidence="2">The sequence shown here is derived from an EMBL/GenBank/DDBJ whole genome shotgun (WGS) entry which is preliminary data.</text>
</comment>
<proteinExistence type="predicted"/>
<dbReference type="AlphaFoldDB" id="A0A9D4JIQ2"/>
<evidence type="ECO:0000313" key="2">
    <source>
        <dbReference type="EMBL" id="KAH3810198.1"/>
    </source>
</evidence>
<keyword evidence="1" id="KW-1133">Transmembrane helix</keyword>
<reference evidence="2" key="1">
    <citation type="journal article" date="2019" name="bioRxiv">
        <title>The Genome of the Zebra Mussel, Dreissena polymorpha: A Resource for Invasive Species Research.</title>
        <authorList>
            <person name="McCartney M.A."/>
            <person name="Auch B."/>
            <person name="Kono T."/>
            <person name="Mallez S."/>
            <person name="Zhang Y."/>
            <person name="Obille A."/>
            <person name="Becker A."/>
            <person name="Abrahante J.E."/>
            <person name="Garbe J."/>
            <person name="Badalamenti J.P."/>
            <person name="Herman A."/>
            <person name="Mangelson H."/>
            <person name="Liachko I."/>
            <person name="Sullivan S."/>
            <person name="Sone E.D."/>
            <person name="Koren S."/>
            <person name="Silverstein K.A.T."/>
            <person name="Beckman K.B."/>
            <person name="Gohl D.M."/>
        </authorList>
    </citation>
    <scope>NUCLEOTIDE SEQUENCE</scope>
    <source>
        <strain evidence="2">Duluth1</strain>
        <tissue evidence="2">Whole animal</tissue>
    </source>
</reference>
<keyword evidence="1" id="KW-0472">Membrane</keyword>
<evidence type="ECO:0000313" key="3">
    <source>
        <dbReference type="Proteomes" id="UP000828390"/>
    </source>
</evidence>
<keyword evidence="3" id="KW-1185">Reference proteome</keyword>
<reference evidence="2" key="2">
    <citation type="submission" date="2020-11" db="EMBL/GenBank/DDBJ databases">
        <authorList>
            <person name="McCartney M.A."/>
            <person name="Auch B."/>
            <person name="Kono T."/>
            <person name="Mallez S."/>
            <person name="Becker A."/>
            <person name="Gohl D.M."/>
            <person name="Silverstein K.A.T."/>
            <person name="Koren S."/>
            <person name="Bechman K.B."/>
            <person name="Herman A."/>
            <person name="Abrahante J.E."/>
            <person name="Garbe J."/>
        </authorList>
    </citation>
    <scope>NUCLEOTIDE SEQUENCE</scope>
    <source>
        <strain evidence="2">Duluth1</strain>
        <tissue evidence="2">Whole animal</tissue>
    </source>
</reference>
<evidence type="ECO:0000256" key="1">
    <source>
        <dbReference type="SAM" id="Phobius"/>
    </source>
</evidence>
<feature type="transmembrane region" description="Helical" evidence="1">
    <location>
        <begin position="47"/>
        <end position="69"/>
    </location>
</feature>
<sequence length="80" mass="8685">MDDGAVAVDVITSGLKGYIPAFLKALVMLSGEKALPYGLAINRATSYLVMVTPVFACMYALHSLLLWCFEVQTHQYQGDG</sequence>
<name>A0A9D4JIQ2_DREPO</name>
<keyword evidence="1" id="KW-0812">Transmembrane</keyword>
<accession>A0A9D4JIQ2</accession>
<dbReference type="Proteomes" id="UP000828390">
    <property type="component" value="Unassembled WGS sequence"/>
</dbReference>